<evidence type="ECO:0000256" key="4">
    <source>
        <dbReference type="ARBA" id="ARBA00022898"/>
    </source>
</evidence>
<dbReference type="OMA" id="FAFFNEY"/>
<dbReference type="EMBL" id="HG001975">
    <property type="protein sequence ID" value="CDF38911.1"/>
    <property type="molecule type" value="Genomic_DNA"/>
</dbReference>
<evidence type="ECO:0000256" key="7">
    <source>
        <dbReference type="SAM" id="MobiDB-lite"/>
    </source>
</evidence>
<evidence type="ECO:0008006" key="10">
    <source>
        <dbReference type="Google" id="ProtNLM"/>
    </source>
</evidence>
<dbReference type="Gramene" id="CDF38911">
    <property type="protein sequence ID" value="CDF38911"/>
    <property type="gene ID" value="CHC_T00006398001"/>
</dbReference>
<dbReference type="GeneID" id="17326528"/>
<dbReference type="SUPFAM" id="SSF53383">
    <property type="entry name" value="PLP-dependent transferases"/>
    <property type="match status" value="1"/>
</dbReference>
<evidence type="ECO:0000256" key="6">
    <source>
        <dbReference type="PIRSR" id="PIRSR602129-50"/>
    </source>
</evidence>
<dbReference type="InterPro" id="IPR002129">
    <property type="entry name" value="PyrdxlP-dep_de-COase"/>
</dbReference>
<name>R7QN57_CHOCR</name>
<dbReference type="Gene3D" id="3.90.1150.10">
    <property type="entry name" value="Aspartate Aminotransferase, domain 1"/>
    <property type="match status" value="1"/>
</dbReference>
<keyword evidence="5" id="KW-0456">Lyase</keyword>
<gene>
    <name evidence="8" type="ORF">CHC_T00006398001</name>
</gene>
<dbReference type="KEGG" id="ccp:CHC_T00006398001"/>
<accession>R7QN57</accession>
<evidence type="ECO:0000256" key="2">
    <source>
        <dbReference type="ARBA" id="ARBA00009533"/>
    </source>
</evidence>
<dbReference type="Proteomes" id="UP000012073">
    <property type="component" value="Unassembled WGS sequence"/>
</dbReference>
<feature type="region of interest" description="Disordered" evidence="7">
    <location>
        <begin position="49"/>
        <end position="77"/>
    </location>
</feature>
<keyword evidence="9" id="KW-1185">Reference proteome</keyword>
<dbReference type="InterPro" id="IPR015424">
    <property type="entry name" value="PyrdxlP-dep_Trfase"/>
</dbReference>
<dbReference type="GO" id="GO:0016831">
    <property type="term" value="F:carboxy-lyase activity"/>
    <property type="evidence" value="ECO:0007669"/>
    <property type="project" value="UniProtKB-KW"/>
</dbReference>
<dbReference type="InterPro" id="IPR015421">
    <property type="entry name" value="PyrdxlP-dep_Trfase_major"/>
</dbReference>
<evidence type="ECO:0000256" key="5">
    <source>
        <dbReference type="ARBA" id="ARBA00023239"/>
    </source>
</evidence>
<proteinExistence type="inferred from homology"/>
<dbReference type="GO" id="GO:0030170">
    <property type="term" value="F:pyridoxal phosphate binding"/>
    <property type="evidence" value="ECO:0007669"/>
    <property type="project" value="InterPro"/>
</dbReference>
<keyword evidence="4 6" id="KW-0663">Pyridoxal phosphate</keyword>
<sequence>MRLMSVSTLEKRNGLMHDGSSKSNRLERLCMQNAAHTGRNYLSSLRSPGRSFGSSMDAQNDFHRGVESSGSPRDVPRTTECPAWARLRQQMTNAFPCYYANPKDPFRSEVTHALALLDELKHNKPDCPVFYGNPLEFASHVTTTAATIAENTTPLDTVVSQLVALFDSMNNTAHPHFQFNVIPHPNKAAIIAALLANCTSQNFIAGHSAWNTIRAEKESIAMITRLIDAWDPAHSGGIFTYGGAGCYLYGIKYALNFVMSNRDIRTNGLYSTRVNIICSQQGHYASKITADWLGLGTESVVEVATTEPYNEMDMDDLEARLQACQRDHIPVVSIVCTMGTTDAMAIDPVDKVAALVEKYPNPPGFNKPLIYCDSVSGWAFLSFRGYDFEANPLQFSHDVNNALRVTYEKMSTIQHADAIAIDFHKTGWAPYTTSLFMVRDFAHFESTMSRTKSAYIHNRTPYNPGLYSLEVSRSAAPALAAWATLNYFGLAGFRVILGGVVEMSRYLRSIIKSEPSITCCNAADCGLVTVFRVYPEGIDAERQYAKEMSDASEKTRAELDRHNALQKDLADQIWEFVRSGQKIDGLYAPCCNYSSGFRKTQYPDGDVKVTQSEIFALKSFPMNVNVTKEHMGHLIQILKVLTRRVCTR</sequence>
<feature type="region of interest" description="Disordered" evidence="7">
    <location>
        <begin position="1"/>
        <end position="21"/>
    </location>
</feature>
<comment type="similarity">
    <text evidence="2">Belongs to the group II decarboxylase family.</text>
</comment>
<evidence type="ECO:0000256" key="1">
    <source>
        <dbReference type="ARBA" id="ARBA00001933"/>
    </source>
</evidence>
<keyword evidence="3" id="KW-0210">Decarboxylase</keyword>
<reference evidence="9" key="1">
    <citation type="journal article" date="2013" name="Proc. Natl. Acad. Sci. U.S.A.">
        <title>Genome structure and metabolic features in the red seaweed Chondrus crispus shed light on evolution of the Archaeplastida.</title>
        <authorList>
            <person name="Collen J."/>
            <person name="Porcel B."/>
            <person name="Carre W."/>
            <person name="Ball S.G."/>
            <person name="Chaparro C."/>
            <person name="Tonon T."/>
            <person name="Barbeyron T."/>
            <person name="Michel G."/>
            <person name="Noel B."/>
            <person name="Valentin K."/>
            <person name="Elias M."/>
            <person name="Artiguenave F."/>
            <person name="Arun A."/>
            <person name="Aury J.M."/>
            <person name="Barbosa-Neto J.F."/>
            <person name="Bothwell J.H."/>
            <person name="Bouget F.Y."/>
            <person name="Brillet L."/>
            <person name="Cabello-Hurtado F."/>
            <person name="Capella-Gutierrez S."/>
            <person name="Charrier B."/>
            <person name="Cladiere L."/>
            <person name="Cock J.M."/>
            <person name="Coelho S.M."/>
            <person name="Colleoni C."/>
            <person name="Czjzek M."/>
            <person name="Da Silva C."/>
            <person name="Delage L."/>
            <person name="Denoeud F."/>
            <person name="Deschamps P."/>
            <person name="Dittami S.M."/>
            <person name="Gabaldon T."/>
            <person name="Gachon C.M."/>
            <person name="Groisillier A."/>
            <person name="Herve C."/>
            <person name="Jabbari K."/>
            <person name="Katinka M."/>
            <person name="Kloareg B."/>
            <person name="Kowalczyk N."/>
            <person name="Labadie K."/>
            <person name="Leblanc C."/>
            <person name="Lopez P.J."/>
            <person name="McLachlan D.H."/>
            <person name="Meslet-Cladiere L."/>
            <person name="Moustafa A."/>
            <person name="Nehr Z."/>
            <person name="Nyvall Collen P."/>
            <person name="Panaud O."/>
            <person name="Partensky F."/>
            <person name="Poulain J."/>
            <person name="Rensing S.A."/>
            <person name="Rousvoal S."/>
            <person name="Samson G."/>
            <person name="Symeonidi A."/>
            <person name="Weissenbach J."/>
            <person name="Zambounis A."/>
            <person name="Wincker P."/>
            <person name="Boyen C."/>
        </authorList>
    </citation>
    <scope>NUCLEOTIDE SEQUENCE [LARGE SCALE GENOMIC DNA]</scope>
    <source>
        <strain evidence="9">cv. Stackhouse</strain>
    </source>
</reference>
<dbReference type="OrthoDB" id="392571at2759"/>
<organism evidence="8 9">
    <name type="scientific">Chondrus crispus</name>
    <name type="common">Carrageen Irish moss</name>
    <name type="synonym">Polymorpha crispa</name>
    <dbReference type="NCBI Taxonomy" id="2769"/>
    <lineage>
        <taxon>Eukaryota</taxon>
        <taxon>Rhodophyta</taxon>
        <taxon>Florideophyceae</taxon>
        <taxon>Rhodymeniophycidae</taxon>
        <taxon>Gigartinales</taxon>
        <taxon>Gigartinaceae</taxon>
        <taxon>Chondrus</taxon>
    </lineage>
</organism>
<evidence type="ECO:0000256" key="3">
    <source>
        <dbReference type="ARBA" id="ARBA00022793"/>
    </source>
</evidence>
<dbReference type="InterPro" id="IPR015422">
    <property type="entry name" value="PyrdxlP-dep_Trfase_small"/>
</dbReference>
<dbReference type="GO" id="GO:0005737">
    <property type="term" value="C:cytoplasm"/>
    <property type="evidence" value="ECO:0007669"/>
    <property type="project" value="TreeGrafter"/>
</dbReference>
<dbReference type="AlphaFoldDB" id="R7QN57"/>
<dbReference type="Pfam" id="PF00282">
    <property type="entry name" value="Pyridoxal_deC"/>
    <property type="match status" value="2"/>
</dbReference>
<dbReference type="RefSeq" id="XP_005718816.1">
    <property type="nucleotide sequence ID" value="XM_005718759.1"/>
</dbReference>
<dbReference type="GO" id="GO:0019752">
    <property type="term" value="P:carboxylic acid metabolic process"/>
    <property type="evidence" value="ECO:0007669"/>
    <property type="project" value="InterPro"/>
</dbReference>
<comment type="cofactor">
    <cofactor evidence="1 6">
        <name>pyridoxal 5'-phosphate</name>
        <dbReference type="ChEBI" id="CHEBI:597326"/>
    </cofactor>
</comment>
<dbReference type="Gene3D" id="3.40.640.10">
    <property type="entry name" value="Type I PLP-dependent aspartate aminotransferase-like (Major domain)"/>
    <property type="match status" value="1"/>
</dbReference>
<dbReference type="STRING" id="2769.R7QN57"/>
<feature type="compositionally biased region" description="Polar residues" evidence="7">
    <location>
        <begin position="49"/>
        <end position="58"/>
    </location>
</feature>
<dbReference type="PANTHER" id="PTHR45677">
    <property type="entry name" value="GLUTAMATE DECARBOXYLASE-RELATED"/>
    <property type="match status" value="1"/>
</dbReference>
<feature type="modified residue" description="N6-(pyridoxal phosphate)lysine" evidence="6">
    <location>
        <position position="425"/>
    </location>
</feature>
<evidence type="ECO:0000313" key="9">
    <source>
        <dbReference type="Proteomes" id="UP000012073"/>
    </source>
</evidence>
<dbReference type="PANTHER" id="PTHR45677:SF8">
    <property type="entry name" value="CYSTEINE SULFINIC ACID DECARBOXYLASE"/>
    <property type="match status" value="1"/>
</dbReference>
<evidence type="ECO:0000313" key="8">
    <source>
        <dbReference type="EMBL" id="CDF38911.1"/>
    </source>
</evidence>
<protein>
    <recommendedName>
        <fullName evidence="10">Glutamate decarboxylase</fullName>
    </recommendedName>
</protein>